<dbReference type="GO" id="GO:0016197">
    <property type="term" value="P:endosomal transport"/>
    <property type="evidence" value="ECO:0007669"/>
    <property type="project" value="InterPro"/>
</dbReference>
<dbReference type="EMBL" id="CAIIXF020000005">
    <property type="protein sequence ID" value="CAH1783079.1"/>
    <property type="molecule type" value="Genomic_DNA"/>
</dbReference>
<dbReference type="Pfam" id="PF21589">
    <property type="entry name" value="AP5B1_barrel"/>
    <property type="match status" value="1"/>
</dbReference>
<dbReference type="PANTHER" id="PTHR34033">
    <property type="entry name" value="AP-5 COMPLEX SUBUNIT BETA-1"/>
    <property type="match status" value="1"/>
</dbReference>
<keyword evidence="3" id="KW-0653">Protein transport</keyword>
<feature type="domain" description="AP5B1 middle" evidence="6">
    <location>
        <begin position="251"/>
        <end position="624"/>
    </location>
</feature>
<evidence type="ECO:0000259" key="5">
    <source>
        <dbReference type="Pfam" id="PF21587"/>
    </source>
</evidence>
<name>A0A8S4NP74_OWEFU</name>
<organism evidence="9 10">
    <name type="scientific">Owenia fusiformis</name>
    <name type="common">Polychaete worm</name>
    <dbReference type="NCBI Taxonomy" id="6347"/>
    <lineage>
        <taxon>Eukaryota</taxon>
        <taxon>Metazoa</taxon>
        <taxon>Spiralia</taxon>
        <taxon>Lophotrochozoa</taxon>
        <taxon>Annelida</taxon>
        <taxon>Polychaeta</taxon>
        <taxon>Sedentaria</taxon>
        <taxon>Canalipalpata</taxon>
        <taxon>Sabellida</taxon>
        <taxon>Oweniida</taxon>
        <taxon>Oweniidae</taxon>
        <taxon>Owenia</taxon>
    </lineage>
</organism>
<dbReference type="PANTHER" id="PTHR34033:SF1">
    <property type="entry name" value="AP-5 COMPLEX SUBUNIT BETA-1"/>
    <property type="match status" value="1"/>
</dbReference>
<comment type="caution">
    <text evidence="9">The sequence shown here is derived from an EMBL/GenBank/DDBJ whole genome shotgun (WGS) entry which is preliminary data.</text>
</comment>
<feature type="non-terminal residue" evidence="9">
    <location>
        <position position="1"/>
    </location>
</feature>
<dbReference type="OrthoDB" id="646197at2759"/>
<reference evidence="9" key="1">
    <citation type="submission" date="2022-03" db="EMBL/GenBank/DDBJ databases">
        <authorList>
            <person name="Martin C."/>
        </authorList>
    </citation>
    <scope>NUCLEOTIDE SEQUENCE</scope>
</reference>
<accession>A0A8S4NP74</accession>
<dbReference type="Pfam" id="PF21587">
    <property type="entry name" value="AP5B1_N"/>
    <property type="match status" value="1"/>
</dbReference>
<evidence type="ECO:0000313" key="9">
    <source>
        <dbReference type="EMBL" id="CAH1783079.1"/>
    </source>
</evidence>
<dbReference type="GO" id="GO:0030119">
    <property type="term" value="C:AP-type membrane coat adaptor complex"/>
    <property type="evidence" value="ECO:0007669"/>
    <property type="project" value="TreeGrafter"/>
</dbReference>
<feature type="domain" description="AP-5 complex subunit beta-1 N-terminal" evidence="5">
    <location>
        <begin position="39"/>
        <end position="109"/>
    </location>
</feature>
<dbReference type="AlphaFoldDB" id="A0A8S4NP74"/>
<dbReference type="GO" id="GO:0015031">
    <property type="term" value="P:protein transport"/>
    <property type="evidence" value="ECO:0007669"/>
    <property type="project" value="UniProtKB-KW"/>
</dbReference>
<dbReference type="InterPro" id="IPR048979">
    <property type="entry name" value="AP5B1_middle"/>
</dbReference>
<dbReference type="GO" id="GO:0005765">
    <property type="term" value="C:lysosomal membrane"/>
    <property type="evidence" value="ECO:0007669"/>
    <property type="project" value="TreeGrafter"/>
</dbReference>
<evidence type="ECO:0000259" key="7">
    <source>
        <dbReference type="Pfam" id="PF21589"/>
    </source>
</evidence>
<evidence type="ECO:0000256" key="1">
    <source>
        <dbReference type="ARBA" id="ARBA00018167"/>
    </source>
</evidence>
<feature type="domain" description="AP-5 complex subunit beta-1 beta-barrel" evidence="7">
    <location>
        <begin position="728"/>
        <end position="796"/>
    </location>
</feature>
<dbReference type="InterPro" id="IPR038741">
    <property type="entry name" value="AP5B1"/>
</dbReference>
<evidence type="ECO:0000259" key="8">
    <source>
        <dbReference type="Pfam" id="PF21590"/>
    </source>
</evidence>
<gene>
    <name evidence="9" type="ORF">OFUS_LOCUS9449</name>
</gene>
<keyword evidence="2" id="KW-0813">Transport</keyword>
<evidence type="ECO:0000256" key="4">
    <source>
        <dbReference type="ARBA" id="ARBA00032431"/>
    </source>
</evidence>
<dbReference type="SUPFAM" id="SSF48371">
    <property type="entry name" value="ARM repeat"/>
    <property type="match status" value="1"/>
</dbReference>
<sequence length="925" mass="105159">LSPTMNWEENLFVKVVSFRQNPTLCIGNLKLEEDDFVLDVLQALCSDVIVHSDKCHLLDILDEYAISLLQTPAIIEQTIGSLLDIFNQSVEDGNVIYRAQLLHTITSILVQLEQIEHQATLFKSFTELLLETCSKVNNTPNKLLRLAACQSLQEIEVSYPGVLCRKLEYLYQMSQMEHSNICQAYMTLFVTALRNTIHLLAKQETSSAPGVLNEMLCDRTEPLKPLVLPNNLADIQLTPPQNERKLDNSIDTKELRSAVSYIMDYCAVLTHSSLFYVITELIKIFHMVPVMSPTIFKSHFLRHISSSDLPLFHSTILLKLHFGDDLVSSAENDALLDRIIILANQTSLFPAQKLLSYHWLLHYPQNKNCIPKEPCLPPYYLHKEKYFIPQIFDGFDTQLKKLTILSVLYVQSNTVPPPETLMGCISNLTKSIRKGVGGRTAATCYKILFVYYTMFSEHQAVVEEIKRFIIDIVKLHPKFASYSLDFLHVVTQKMPESSLAHDSLLDLTNHITDLQSCDVQEHFHNYMTILEKAAQMPSIDQKPTISYLSGLLDTLPMGSERDWLSGSAVLAVCRAILQHQNTSPLFQVLGEVLYKLSSQHNDIDIKDRARCLYALLMNLSSEKITNILTEAPVESRDRSQNLANLVTASANFPTAEPITRLDQSILELCRQRCRREEKEKVSEENMSLGKADDIKSYVEQLNEPTFKPHVSLTYEIQFVKDNSTQFDKIYAVQFKFKVHENYQQIPDVCIPHLSKNAACPCITLRLYPELPLPTDISVQFSFMSKDGSTYMSSMKHLNVQFSDLFLRCPCPNVLQHVNSEASDTSPPVLESVFTIGLTSSCVEALIEEHFAEFVVPTSIEVSQDCPIVDMKTKRVAIFLPRRYHLMMTFTINDDRTVVAIETDSLTILPKINALLKDIVEKWKSN</sequence>
<evidence type="ECO:0000256" key="3">
    <source>
        <dbReference type="ARBA" id="ARBA00022927"/>
    </source>
</evidence>
<dbReference type="InterPro" id="IPR048978">
    <property type="entry name" value="AP5B1_N"/>
</dbReference>
<dbReference type="InterPro" id="IPR016024">
    <property type="entry name" value="ARM-type_fold"/>
</dbReference>
<proteinExistence type="predicted"/>
<evidence type="ECO:0000259" key="6">
    <source>
        <dbReference type="Pfam" id="PF21588"/>
    </source>
</evidence>
<feature type="domain" description="AP5B1 C-terminal" evidence="8">
    <location>
        <begin position="829"/>
        <end position="918"/>
    </location>
</feature>
<dbReference type="InterPro" id="IPR048980">
    <property type="entry name" value="AP5B1_barrel"/>
</dbReference>
<evidence type="ECO:0000313" key="10">
    <source>
        <dbReference type="Proteomes" id="UP000749559"/>
    </source>
</evidence>
<keyword evidence="10" id="KW-1185">Reference proteome</keyword>
<protein>
    <recommendedName>
        <fullName evidence="1">AP-5 complex subunit beta-1</fullName>
    </recommendedName>
    <alternativeName>
        <fullName evidence="4">Adaptor-related protein complex 5 beta subunit</fullName>
    </alternativeName>
</protein>
<evidence type="ECO:0000256" key="2">
    <source>
        <dbReference type="ARBA" id="ARBA00022448"/>
    </source>
</evidence>
<dbReference type="Pfam" id="PF21590">
    <property type="entry name" value="AP5B1_C"/>
    <property type="match status" value="1"/>
</dbReference>
<dbReference type="Pfam" id="PF21588">
    <property type="entry name" value="AP5B1_middle"/>
    <property type="match status" value="1"/>
</dbReference>
<dbReference type="Proteomes" id="UP000749559">
    <property type="component" value="Unassembled WGS sequence"/>
</dbReference>
<dbReference type="InterPro" id="IPR048981">
    <property type="entry name" value="AP5B1_C"/>
</dbReference>